<protein>
    <recommendedName>
        <fullName evidence="4">Peptidase M14 domain-containing protein</fullName>
    </recommendedName>
</protein>
<dbReference type="EMBL" id="DAKRPA010000160">
    <property type="protein sequence ID" value="DAZ96656.1"/>
    <property type="molecule type" value="Genomic_DNA"/>
</dbReference>
<reference evidence="5" key="2">
    <citation type="journal article" date="2023" name="Microbiol Resour">
        <title>Decontamination and Annotation of the Draft Genome Sequence of the Oomycete Lagenidium giganteum ARSEF 373.</title>
        <authorList>
            <person name="Morgan W.R."/>
            <person name="Tartar A."/>
        </authorList>
    </citation>
    <scope>NUCLEOTIDE SEQUENCE</scope>
    <source>
        <strain evidence="5">ARSEF 373</strain>
    </source>
</reference>
<proteinExistence type="inferred from homology"/>
<name>A0AAV2YSF7_9STRA</name>
<dbReference type="PANTHER" id="PTHR11705">
    <property type="entry name" value="PROTEASE FAMILY M14 CARBOXYPEPTIDASE A,B"/>
    <property type="match status" value="1"/>
</dbReference>
<evidence type="ECO:0000259" key="4">
    <source>
        <dbReference type="PROSITE" id="PS52035"/>
    </source>
</evidence>
<dbReference type="Gene3D" id="3.40.630.10">
    <property type="entry name" value="Zn peptidases"/>
    <property type="match status" value="1"/>
</dbReference>
<keyword evidence="6" id="KW-1185">Reference proteome</keyword>
<dbReference type="AlphaFoldDB" id="A0AAV2YSF7"/>
<dbReference type="SMART" id="SM00631">
    <property type="entry name" value="Zn_pept"/>
    <property type="match status" value="1"/>
</dbReference>
<dbReference type="GO" id="GO:0008270">
    <property type="term" value="F:zinc ion binding"/>
    <property type="evidence" value="ECO:0007669"/>
    <property type="project" value="InterPro"/>
</dbReference>
<comment type="similarity">
    <text evidence="2 3">Belongs to the peptidase M14 family.</text>
</comment>
<dbReference type="GO" id="GO:0005615">
    <property type="term" value="C:extracellular space"/>
    <property type="evidence" value="ECO:0007669"/>
    <property type="project" value="TreeGrafter"/>
</dbReference>
<evidence type="ECO:0000313" key="6">
    <source>
        <dbReference type="Proteomes" id="UP001146120"/>
    </source>
</evidence>
<dbReference type="InterPro" id="IPR033810">
    <property type="entry name" value="Carboxypeptidase_T"/>
</dbReference>
<organism evidence="5 6">
    <name type="scientific">Lagenidium giganteum</name>
    <dbReference type="NCBI Taxonomy" id="4803"/>
    <lineage>
        <taxon>Eukaryota</taxon>
        <taxon>Sar</taxon>
        <taxon>Stramenopiles</taxon>
        <taxon>Oomycota</taxon>
        <taxon>Peronosporomycetes</taxon>
        <taxon>Pythiales</taxon>
        <taxon>Pythiaceae</taxon>
    </lineage>
</organism>
<dbReference type="GO" id="GO:0006508">
    <property type="term" value="P:proteolysis"/>
    <property type="evidence" value="ECO:0007669"/>
    <property type="project" value="InterPro"/>
</dbReference>
<dbReference type="PANTHER" id="PTHR11705:SF119">
    <property type="entry name" value="OS02G0119300 PROTEIN"/>
    <property type="match status" value="1"/>
</dbReference>
<evidence type="ECO:0000313" key="5">
    <source>
        <dbReference type="EMBL" id="DAZ96656.1"/>
    </source>
</evidence>
<dbReference type="SUPFAM" id="SSF53187">
    <property type="entry name" value="Zn-dependent exopeptidases"/>
    <property type="match status" value="1"/>
</dbReference>
<dbReference type="GO" id="GO:0004181">
    <property type="term" value="F:metallocarboxypeptidase activity"/>
    <property type="evidence" value="ECO:0007669"/>
    <property type="project" value="InterPro"/>
</dbReference>
<dbReference type="InterPro" id="IPR000834">
    <property type="entry name" value="Peptidase_M14"/>
</dbReference>
<accession>A0AAV2YSF7</accession>
<dbReference type="PRINTS" id="PR00765">
    <property type="entry name" value="CRBOXYPTASEA"/>
</dbReference>
<evidence type="ECO:0000256" key="1">
    <source>
        <dbReference type="ARBA" id="ARBA00001947"/>
    </source>
</evidence>
<feature type="domain" description="Peptidase M14" evidence="4">
    <location>
        <begin position="17"/>
        <end position="322"/>
    </location>
</feature>
<dbReference type="Proteomes" id="UP001146120">
    <property type="component" value="Unassembled WGS sequence"/>
</dbReference>
<gene>
    <name evidence="5" type="ORF">N0F65_009219</name>
</gene>
<dbReference type="Pfam" id="PF00246">
    <property type="entry name" value="Peptidase_M14"/>
    <property type="match status" value="1"/>
</dbReference>
<feature type="active site" description="Proton donor/acceptor" evidence="3">
    <location>
        <position position="284"/>
    </location>
</feature>
<evidence type="ECO:0000256" key="2">
    <source>
        <dbReference type="ARBA" id="ARBA00005988"/>
    </source>
</evidence>
<sequence>RCGSDAAFVPRLGSSGGYLSLKEIFGFINETVDQLPLYARAESIGMSLEKRPLVALCLGACNTDEKVPQVLFTGMHHSREGLVYTIDILRNGLLNGDLRVLELLFARQLWFVLVVNPDGYWRNELQSPWVHHINVGQRKNTRPGCDRVLDNGVDLNRNYATCFDHDLIGSSIDVCGEDYRGPAAFSEPETQAIRDFVEREGMNFSVALNYHSFGRYFNLPFSCKDLGLPAGNNNDIFLAIASEMSRYNGFDYGRAWEDSNLYPVNGETSDWMWQKHGIFAMSPEVGPGFQTPSEVGFWPDREDVAPLSSEVHYSNVFAAQVSGAIYNLTIDDLKVQNGSVDADVMISNVGLRLPTTTDAVELMASLDLNGTSLSEIYRLDAVSFGTAQVGGATRSKVHLALPDGKIADFGFYLFLRDSLSCQAFRVCTCAFDVLSLIQM</sequence>
<evidence type="ECO:0000256" key="3">
    <source>
        <dbReference type="PROSITE-ProRule" id="PRU01379"/>
    </source>
</evidence>
<reference evidence="5" key="1">
    <citation type="submission" date="2022-11" db="EMBL/GenBank/DDBJ databases">
        <authorList>
            <person name="Morgan W.R."/>
            <person name="Tartar A."/>
        </authorList>
    </citation>
    <scope>NUCLEOTIDE SEQUENCE</scope>
    <source>
        <strain evidence="5">ARSEF 373</strain>
    </source>
</reference>
<comment type="caution">
    <text evidence="5">The sequence shown here is derived from an EMBL/GenBank/DDBJ whole genome shotgun (WGS) entry which is preliminary data.</text>
</comment>
<dbReference type="CDD" id="cd03859">
    <property type="entry name" value="M14_CPT"/>
    <property type="match status" value="1"/>
</dbReference>
<feature type="non-terminal residue" evidence="5">
    <location>
        <position position="1"/>
    </location>
</feature>
<dbReference type="PROSITE" id="PS52035">
    <property type="entry name" value="PEPTIDASE_M14"/>
    <property type="match status" value="1"/>
</dbReference>
<comment type="cofactor">
    <cofactor evidence="1">
        <name>Zn(2+)</name>
        <dbReference type="ChEBI" id="CHEBI:29105"/>
    </cofactor>
</comment>